<evidence type="ECO:0000313" key="2">
    <source>
        <dbReference type="Proteomes" id="UP000272025"/>
    </source>
</evidence>
<sequence>MPLRRGVSFALGLGGPIAQGKGRVCTHECLAQARCAEGNCRVRLCDLGRPASAKYAKRVPKNEVEFCCRLPLLSSRTRQQYISA</sequence>
<protein>
    <submittedName>
        <fullName evidence="1">Uncharacterized protein</fullName>
    </submittedName>
</protein>
<name>A0A3N2Q9Z9_SODAK</name>
<dbReference type="EMBL" id="ML119051">
    <property type="protein sequence ID" value="ROT43475.1"/>
    <property type="molecule type" value="Genomic_DNA"/>
</dbReference>
<reference evidence="1 2" key="1">
    <citation type="journal article" date="2018" name="Mol. Ecol.">
        <title>The obligate alkalophilic soda-lake fungus Sodiomyces alkalinus has shifted to a protein diet.</title>
        <authorList>
            <person name="Grum-Grzhimaylo A.A."/>
            <person name="Falkoski D.L."/>
            <person name="van den Heuvel J."/>
            <person name="Valero-Jimenez C.A."/>
            <person name="Min B."/>
            <person name="Choi I.G."/>
            <person name="Lipzen A."/>
            <person name="Daum C.G."/>
            <person name="Aanen D.K."/>
            <person name="Tsang A."/>
            <person name="Henrissat B."/>
            <person name="Bilanenko E.N."/>
            <person name="de Vries R.P."/>
            <person name="van Kan J.A.L."/>
            <person name="Grigoriev I.V."/>
            <person name="Debets A.J.M."/>
        </authorList>
    </citation>
    <scope>NUCLEOTIDE SEQUENCE [LARGE SCALE GENOMIC DNA]</scope>
    <source>
        <strain evidence="1 2">F11</strain>
    </source>
</reference>
<organism evidence="1 2">
    <name type="scientific">Sodiomyces alkalinus (strain CBS 110278 / VKM F-3762 / F11)</name>
    <name type="common">Alkaliphilic filamentous fungus</name>
    <dbReference type="NCBI Taxonomy" id="1314773"/>
    <lineage>
        <taxon>Eukaryota</taxon>
        <taxon>Fungi</taxon>
        <taxon>Dikarya</taxon>
        <taxon>Ascomycota</taxon>
        <taxon>Pezizomycotina</taxon>
        <taxon>Sordariomycetes</taxon>
        <taxon>Hypocreomycetidae</taxon>
        <taxon>Glomerellales</taxon>
        <taxon>Plectosphaerellaceae</taxon>
        <taxon>Sodiomyces</taxon>
    </lineage>
</organism>
<dbReference type="Proteomes" id="UP000272025">
    <property type="component" value="Unassembled WGS sequence"/>
</dbReference>
<dbReference type="AlphaFoldDB" id="A0A3N2Q9Z9"/>
<proteinExistence type="predicted"/>
<dbReference type="GeneID" id="39583795"/>
<evidence type="ECO:0000313" key="1">
    <source>
        <dbReference type="EMBL" id="ROT43475.1"/>
    </source>
</evidence>
<keyword evidence="2" id="KW-1185">Reference proteome</keyword>
<accession>A0A3N2Q9Z9</accession>
<dbReference type="RefSeq" id="XP_028471281.1">
    <property type="nucleotide sequence ID" value="XM_028615318.1"/>
</dbReference>
<gene>
    <name evidence="1" type="ORF">SODALDRAFT_40029</name>
</gene>